<protein>
    <submittedName>
        <fullName evidence="1">Uncharacterized protein</fullName>
    </submittedName>
</protein>
<reference evidence="1" key="1">
    <citation type="journal article" date="2021" name="Proc. Natl. Acad. Sci. U.S.A.">
        <title>A Catalog of Tens of Thousands of Viruses from Human Metagenomes Reveals Hidden Associations with Chronic Diseases.</title>
        <authorList>
            <person name="Tisza M.J."/>
            <person name="Buck C.B."/>
        </authorList>
    </citation>
    <scope>NUCLEOTIDE SEQUENCE</scope>
    <source>
        <strain evidence="1">CtkmZ20</strain>
    </source>
</reference>
<evidence type="ECO:0000313" key="1">
    <source>
        <dbReference type="EMBL" id="DAD97812.1"/>
    </source>
</evidence>
<dbReference type="EMBL" id="BK015248">
    <property type="protein sequence ID" value="DAD97812.1"/>
    <property type="molecule type" value="Genomic_DNA"/>
</dbReference>
<proteinExistence type="predicted"/>
<accession>A0A8S5NTW6</accession>
<sequence length="32" mass="3553">MKLGIPSISRRAQQALINSLSSKDYPRARVVP</sequence>
<name>A0A8S5NTW6_9CAUD</name>
<organism evidence="1">
    <name type="scientific">Myoviridae sp. ctkmZ20</name>
    <dbReference type="NCBI Taxonomy" id="2825166"/>
    <lineage>
        <taxon>Viruses</taxon>
        <taxon>Duplodnaviria</taxon>
        <taxon>Heunggongvirae</taxon>
        <taxon>Uroviricota</taxon>
        <taxon>Caudoviricetes</taxon>
    </lineage>
</organism>